<protein>
    <submittedName>
        <fullName evidence="1">Uncharacterized protein</fullName>
    </submittedName>
</protein>
<evidence type="ECO:0000313" key="1">
    <source>
        <dbReference type="EMBL" id="KAA6397328.1"/>
    </source>
</evidence>
<comment type="caution">
    <text evidence="1">The sequence shown here is derived from an EMBL/GenBank/DDBJ whole genome shotgun (WGS) entry which is preliminary data.</text>
</comment>
<organism evidence="1 2">
    <name type="scientific">Streblomastix strix</name>
    <dbReference type="NCBI Taxonomy" id="222440"/>
    <lineage>
        <taxon>Eukaryota</taxon>
        <taxon>Metamonada</taxon>
        <taxon>Preaxostyla</taxon>
        <taxon>Oxymonadida</taxon>
        <taxon>Streblomastigidae</taxon>
        <taxon>Streblomastix</taxon>
    </lineage>
</organism>
<dbReference type="Proteomes" id="UP000324800">
    <property type="component" value="Unassembled WGS sequence"/>
</dbReference>
<gene>
    <name evidence="1" type="ORF">EZS28_007144</name>
</gene>
<accession>A0A5J4WQY0</accession>
<evidence type="ECO:0000313" key="2">
    <source>
        <dbReference type="Proteomes" id="UP000324800"/>
    </source>
</evidence>
<dbReference type="EMBL" id="SNRW01001205">
    <property type="protein sequence ID" value="KAA6397328.1"/>
    <property type="molecule type" value="Genomic_DNA"/>
</dbReference>
<reference evidence="1 2" key="1">
    <citation type="submission" date="2019-03" db="EMBL/GenBank/DDBJ databases">
        <title>Single cell metagenomics reveals metabolic interactions within the superorganism composed of flagellate Streblomastix strix and complex community of Bacteroidetes bacteria on its surface.</title>
        <authorList>
            <person name="Treitli S.C."/>
            <person name="Kolisko M."/>
            <person name="Husnik F."/>
            <person name="Keeling P."/>
            <person name="Hampl V."/>
        </authorList>
    </citation>
    <scope>NUCLEOTIDE SEQUENCE [LARGE SCALE GENOMIC DNA]</scope>
    <source>
        <strain evidence="1">ST1C</strain>
    </source>
</reference>
<sequence>MPHTIGSSCFKTRRNYENDEMNDVKDEKDKIDLENQFGDLTFSQSNIDTKDGRGGNVFRLYENEGREE</sequence>
<proteinExistence type="predicted"/>
<name>A0A5J4WQY0_9EUKA</name>
<dbReference type="AlphaFoldDB" id="A0A5J4WQY0"/>